<sequence length="763" mass="79459">MASTHARTRPPVRKPAVLLLALILPAGAASAATYAPWLRQIGVSDTVMSAANWGTGQMLGVVDTGINPTHPVFASGQVSQALSSCAAVSFRCSNGFRDDNSHGTAVAEIAAGNAKFAWTTSYGGYTTTAGSVISVAPNANILAEKVLNAAGSGYSTDVANGVRKAADAGAMVINVSITYGNTADIVSAINYATSKGAVIVWAGGNSNVALLNGANTTGLTAQAISRLVFAGSVSPTNTKSSFSNTPGSGKLVNTAGQATNYSARWLVAPGEAILAPYTTAGTSAWSYWSGTSMAAPVVSGSLLLVQSAWPILRTRGTAIDLLLATSTDLGAAGADGTYGMGLVNLAKAFQPVGTLTVTRANGSTIAVSSLTGALITGGALGSLSAVQASLANYTALDSYARNFSVNLAGLIRSPSTAASLNALPSNVNTGPRRVTLADGRELAYWQSGVDRAADHRGEFGFNEERVNFRQQGFALLADPRSGNTLAFGQGYPAQYAWTRALTEDAGLALLAHDAASPGLVSLAQGGSLVAAGMRLNERTRFALSWSSTASPAGDVANAWNMPEGRSLRAGLDYRLNRFLDAGVIVSTLSEPHGLLGSTYDRSSAISLGRNESLGYGASLGLRLNERRRMLLEGGVVSTRSNQSSGMFAGTDTLRSTHWSLSYQEQELWRKGDRLSFGISQPLRVSSGRIGVVSTQIAEDGEPFQQTDWVSLAPTGRELDHRIGYRMPASHQSELLLQASYRQDAGNLRGHDDAGVSARWNTRF</sequence>
<dbReference type="PANTHER" id="PTHR43806:SF11">
    <property type="entry name" value="CEREVISIN-RELATED"/>
    <property type="match status" value="1"/>
</dbReference>
<dbReference type="Pfam" id="PF00082">
    <property type="entry name" value="Peptidase_S8"/>
    <property type="match status" value="1"/>
</dbReference>
<organism evidence="8 9">
    <name type="scientific">Uliginosibacterium paludis</name>
    <dbReference type="NCBI Taxonomy" id="1615952"/>
    <lineage>
        <taxon>Bacteria</taxon>
        <taxon>Pseudomonadati</taxon>
        <taxon>Pseudomonadota</taxon>
        <taxon>Betaproteobacteria</taxon>
        <taxon>Rhodocyclales</taxon>
        <taxon>Zoogloeaceae</taxon>
        <taxon>Uliginosibacterium</taxon>
    </lineage>
</organism>
<dbReference type="InterPro" id="IPR000209">
    <property type="entry name" value="Peptidase_S8/S53_dom"/>
</dbReference>
<accession>A0ABV2CS54</accession>
<dbReference type="RefSeq" id="WP_345925958.1">
    <property type="nucleotide sequence ID" value="NZ_JBDIVF010000002.1"/>
</dbReference>
<evidence type="ECO:0000256" key="1">
    <source>
        <dbReference type="ARBA" id="ARBA00011073"/>
    </source>
</evidence>
<feature type="chain" id="PRO_5047104389" evidence="6">
    <location>
        <begin position="32"/>
        <end position="763"/>
    </location>
</feature>
<gene>
    <name evidence="8" type="ORF">ABVT11_12980</name>
</gene>
<keyword evidence="9" id="KW-1185">Reference proteome</keyword>
<dbReference type="InterPro" id="IPR036852">
    <property type="entry name" value="Peptidase_S8/S53_dom_sf"/>
</dbReference>
<proteinExistence type="inferred from homology"/>
<keyword evidence="2 5" id="KW-0645">Protease</keyword>
<keyword evidence="4 5" id="KW-0720">Serine protease</keyword>
<feature type="active site" description="Charge relay system" evidence="5">
    <location>
        <position position="292"/>
    </location>
</feature>
<evidence type="ECO:0000256" key="5">
    <source>
        <dbReference type="PROSITE-ProRule" id="PRU01240"/>
    </source>
</evidence>
<feature type="domain" description="Peptidase S8/S53" evidence="7">
    <location>
        <begin position="54"/>
        <end position="341"/>
    </location>
</feature>
<evidence type="ECO:0000256" key="3">
    <source>
        <dbReference type="ARBA" id="ARBA00022801"/>
    </source>
</evidence>
<dbReference type="Proteomes" id="UP001548590">
    <property type="component" value="Unassembled WGS sequence"/>
</dbReference>
<feature type="signal peptide" evidence="6">
    <location>
        <begin position="1"/>
        <end position="31"/>
    </location>
</feature>
<evidence type="ECO:0000256" key="6">
    <source>
        <dbReference type="SAM" id="SignalP"/>
    </source>
</evidence>
<dbReference type="InterPro" id="IPR015500">
    <property type="entry name" value="Peptidase_S8_subtilisin-rel"/>
</dbReference>
<dbReference type="PRINTS" id="PR00723">
    <property type="entry name" value="SUBTILISIN"/>
</dbReference>
<feature type="active site" description="Charge relay system" evidence="5">
    <location>
        <position position="102"/>
    </location>
</feature>
<evidence type="ECO:0000259" key="7">
    <source>
        <dbReference type="Pfam" id="PF00082"/>
    </source>
</evidence>
<dbReference type="Gene3D" id="3.40.50.200">
    <property type="entry name" value="Peptidase S8/S53 domain"/>
    <property type="match status" value="1"/>
</dbReference>
<dbReference type="SUPFAM" id="SSF52743">
    <property type="entry name" value="Subtilisin-like"/>
    <property type="match status" value="1"/>
</dbReference>
<keyword evidence="3 5" id="KW-0378">Hydrolase</keyword>
<dbReference type="PANTHER" id="PTHR43806">
    <property type="entry name" value="PEPTIDASE S8"/>
    <property type="match status" value="1"/>
</dbReference>
<name>A0ABV2CS54_9RHOO</name>
<keyword evidence="6" id="KW-0732">Signal</keyword>
<reference evidence="8 9" key="1">
    <citation type="submission" date="2024-07" db="EMBL/GenBank/DDBJ databases">
        <title>Uliginosibacterium paludis KCTC:42655.</title>
        <authorList>
            <person name="Kim M.K."/>
        </authorList>
    </citation>
    <scope>NUCLEOTIDE SEQUENCE [LARGE SCALE GENOMIC DNA]</scope>
    <source>
        <strain evidence="8 9">KCTC 42655</strain>
    </source>
</reference>
<feature type="active site" description="Charge relay system" evidence="5">
    <location>
        <position position="63"/>
    </location>
</feature>
<evidence type="ECO:0000313" key="8">
    <source>
        <dbReference type="EMBL" id="MET1490744.1"/>
    </source>
</evidence>
<protein>
    <submittedName>
        <fullName evidence="8">S8 family serine peptidase</fullName>
    </submittedName>
</protein>
<dbReference type="EMBL" id="JBEWLZ010000007">
    <property type="protein sequence ID" value="MET1490744.1"/>
    <property type="molecule type" value="Genomic_DNA"/>
</dbReference>
<evidence type="ECO:0000256" key="2">
    <source>
        <dbReference type="ARBA" id="ARBA00022670"/>
    </source>
</evidence>
<dbReference type="InterPro" id="IPR023828">
    <property type="entry name" value="Peptidase_S8_Ser-AS"/>
</dbReference>
<comment type="caution">
    <text evidence="8">The sequence shown here is derived from an EMBL/GenBank/DDBJ whole genome shotgun (WGS) entry which is preliminary data.</text>
</comment>
<evidence type="ECO:0000256" key="4">
    <source>
        <dbReference type="ARBA" id="ARBA00022825"/>
    </source>
</evidence>
<comment type="similarity">
    <text evidence="1 5">Belongs to the peptidase S8 family.</text>
</comment>
<dbReference type="PROSITE" id="PS51892">
    <property type="entry name" value="SUBTILASE"/>
    <property type="match status" value="1"/>
</dbReference>
<evidence type="ECO:0000313" key="9">
    <source>
        <dbReference type="Proteomes" id="UP001548590"/>
    </source>
</evidence>
<dbReference type="PROSITE" id="PS00138">
    <property type="entry name" value="SUBTILASE_SER"/>
    <property type="match status" value="1"/>
</dbReference>
<dbReference type="InterPro" id="IPR050131">
    <property type="entry name" value="Peptidase_S8_subtilisin-like"/>
</dbReference>